<dbReference type="InterPro" id="IPR008921">
    <property type="entry name" value="DNA_pol3_clamp-load_cplx_C"/>
</dbReference>
<proteinExistence type="predicted"/>
<dbReference type="SUPFAM" id="SSF48019">
    <property type="entry name" value="post-AAA+ oligomerization domain-like"/>
    <property type="match status" value="1"/>
</dbReference>
<accession>A0A1F8BXA4</accession>
<protein>
    <recommendedName>
        <fullName evidence="3">DNA polymerase III delta N-terminal domain-containing protein</fullName>
    </recommendedName>
</protein>
<comment type="caution">
    <text evidence="1">The sequence shown here is derived from an EMBL/GenBank/DDBJ whole genome shotgun (WGS) entry which is preliminary data.</text>
</comment>
<gene>
    <name evidence="1" type="ORF">A2975_05495</name>
</gene>
<dbReference type="GO" id="GO:0006260">
    <property type="term" value="P:DNA replication"/>
    <property type="evidence" value="ECO:0007669"/>
    <property type="project" value="InterPro"/>
</dbReference>
<sequence>MSKITVLYGDHVTVSRQRMLEIVSAARKKGWEILREITTTDSLFATERLFVIEDASQLTEKDFDQDINVLIWQKNQIPASLKKILPKDTKYEEFKLPVVIWKFLDTFSLRLFHEVCQKEAVEFVFALMARQVRDLYWVSSDPKTFAGPAWRKSRLVSQAAKYGELKLKNVIQKLAQIDVAAKTGEADLTTSLDLLIVKELE</sequence>
<evidence type="ECO:0000313" key="2">
    <source>
        <dbReference type="Proteomes" id="UP000178429"/>
    </source>
</evidence>
<name>A0A1F8BXA4_9BACT</name>
<dbReference type="AlphaFoldDB" id="A0A1F8BXA4"/>
<dbReference type="Gene3D" id="1.20.272.10">
    <property type="match status" value="1"/>
</dbReference>
<dbReference type="EMBL" id="MGHL01000019">
    <property type="protein sequence ID" value="OGM68723.1"/>
    <property type="molecule type" value="Genomic_DNA"/>
</dbReference>
<dbReference type="GO" id="GO:0003677">
    <property type="term" value="F:DNA binding"/>
    <property type="evidence" value="ECO:0007669"/>
    <property type="project" value="InterPro"/>
</dbReference>
<dbReference type="Proteomes" id="UP000178429">
    <property type="component" value="Unassembled WGS sequence"/>
</dbReference>
<reference evidence="1 2" key="1">
    <citation type="journal article" date="2016" name="Nat. Commun.">
        <title>Thousands of microbial genomes shed light on interconnected biogeochemical processes in an aquifer system.</title>
        <authorList>
            <person name="Anantharaman K."/>
            <person name="Brown C.T."/>
            <person name="Hug L.A."/>
            <person name="Sharon I."/>
            <person name="Castelle C.J."/>
            <person name="Probst A.J."/>
            <person name="Thomas B.C."/>
            <person name="Singh A."/>
            <person name="Wilkins M.J."/>
            <person name="Karaoz U."/>
            <person name="Brodie E.L."/>
            <person name="Williams K.H."/>
            <person name="Hubbard S.S."/>
            <person name="Banfield J.F."/>
        </authorList>
    </citation>
    <scope>NUCLEOTIDE SEQUENCE [LARGE SCALE GENOMIC DNA]</scope>
</reference>
<evidence type="ECO:0000313" key="1">
    <source>
        <dbReference type="EMBL" id="OGM68723.1"/>
    </source>
</evidence>
<evidence type="ECO:0008006" key="3">
    <source>
        <dbReference type="Google" id="ProtNLM"/>
    </source>
</evidence>
<organism evidence="1 2">
    <name type="scientific">Candidatus Woesebacteria bacterium RIFCSPLOWO2_01_FULL_44_14</name>
    <dbReference type="NCBI Taxonomy" id="1802525"/>
    <lineage>
        <taxon>Bacteria</taxon>
        <taxon>Candidatus Woeseibacteriota</taxon>
    </lineage>
</organism>
<dbReference type="STRING" id="1802525.A2975_05495"/>